<reference evidence="2 3" key="1">
    <citation type="submission" date="2015-09" db="EMBL/GenBank/DDBJ databases">
        <title>Host preference determinants of Valsa canker pathogens revealed by comparative genomics.</title>
        <authorList>
            <person name="Yin Z."/>
            <person name="Huang L."/>
        </authorList>
    </citation>
    <scope>NUCLEOTIDE SEQUENCE [LARGE SCALE GENOMIC DNA]</scope>
    <source>
        <strain evidence="2 3">SXYLt</strain>
    </source>
</reference>
<keyword evidence="3" id="KW-1185">Reference proteome</keyword>
<dbReference type="InParanoid" id="A0A423XDJ3"/>
<organism evidence="2 3">
    <name type="scientific">Cytospora leucostoma</name>
    <dbReference type="NCBI Taxonomy" id="1230097"/>
    <lineage>
        <taxon>Eukaryota</taxon>
        <taxon>Fungi</taxon>
        <taxon>Dikarya</taxon>
        <taxon>Ascomycota</taxon>
        <taxon>Pezizomycotina</taxon>
        <taxon>Sordariomycetes</taxon>
        <taxon>Sordariomycetidae</taxon>
        <taxon>Diaporthales</taxon>
        <taxon>Cytosporaceae</taxon>
        <taxon>Cytospora</taxon>
    </lineage>
</organism>
<dbReference type="Proteomes" id="UP000285146">
    <property type="component" value="Unassembled WGS sequence"/>
</dbReference>
<proteinExistence type="predicted"/>
<comment type="caution">
    <text evidence="2">The sequence shown here is derived from an EMBL/GenBank/DDBJ whole genome shotgun (WGS) entry which is preliminary data.</text>
</comment>
<dbReference type="AlphaFoldDB" id="A0A423XDJ3"/>
<sequence>MTDCSVDKMLRLASGGADKPRARVLRLKSVLPVTVKPHVDAATDQAARRAEGQDELQDRRPINHEKDHFGC</sequence>
<dbReference type="EMBL" id="LKEB01000015">
    <property type="protein sequence ID" value="ROW14135.1"/>
    <property type="molecule type" value="Genomic_DNA"/>
</dbReference>
<evidence type="ECO:0000313" key="2">
    <source>
        <dbReference type="EMBL" id="ROW14135.1"/>
    </source>
</evidence>
<accession>A0A423XDJ3</accession>
<feature type="region of interest" description="Disordered" evidence="1">
    <location>
        <begin position="41"/>
        <end position="71"/>
    </location>
</feature>
<gene>
    <name evidence="2" type="ORF">VPNG_04267</name>
</gene>
<evidence type="ECO:0000313" key="3">
    <source>
        <dbReference type="Proteomes" id="UP000285146"/>
    </source>
</evidence>
<name>A0A423XDJ3_9PEZI</name>
<protein>
    <submittedName>
        <fullName evidence="2">Uncharacterized protein</fullName>
    </submittedName>
</protein>
<evidence type="ECO:0000256" key="1">
    <source>
        <dbReference type="SAM" id="MobiDB-lite"/>
    </source>
</evidence>